<dbReference type="STRING" id="1314771.A0A197JEI5"/>
<dbReference type="InterPro" id="IPR025476">
    <property type="entry name" value="Helitron_helicase-like"/>
</dbReference>
<dbReference type="OrthoDB" id="1748060at2759"/>
<evidence type="ECO:0000313" key="3">
    <source>
        <dbReference type="Proteomes" id="UP000078512"/>
    </source>
</evidence>
<evidence type="ECO:0000313" key="2">
    <source>
        <dbReference type="EMBL" id="OAQ22844.1"/>
    </source>
</evidence>
<protein>
    <recommendedName>
        <fullName evidence="1">Helitron helicase-like domain-containing protein</fullName>
    </recommendedName>
</protein>
<dbReference type="Pfam" id="PF14214">
    <property type="entry name" value="Helitron_like_N"/>
    <property type="match status" value="1"/>
</dbReference>
<name>A0A197JEI5_9FUNG</name>
<proteinExistence type="predicted"/>
<organism evidence="2 3">
    <name type="scientific">Linnemannia elongata AG-77</name>
    <dbReference type="NCBI Taxonomy" id="1314771"/>
    <lineage>
        <taxon>Eukaryota</taxon>
        <taxon>Fungi</taxon>
        <taxon>Fungi incertae sedis</taxon>
        <taxon>Mucoromycota</taxon>
        <taxon>Mortierellomycotina</taxon>
        <taxon>Mortierellomycetes</taxon>
        <taxon>Mortierellales</taxon>
        <taxon>Mortierellaceae</taxon>
        <taxon>Linnemannia</taxon>
    </lineage>
</organism>
<gene>
    <name evidence="2" type="ORF">K457DRAFT_84191</name>
</gene>
<keyword evidence="3" id="KW-1185">Reference proteome</keyword>
<dbReference type="InterPro" id="IPR018506">
    <property type="entry name" value="Cyt_B5_heme-BS"/>
</dbReference>
<feature type="domain" description="Helitron helicase-like" evidence="1">
    <location>
        <begin position="280"/>
        <end position="448"/>
    </location>
</feature>
<dbReference type="PANTHER" id="PTHR45786:SF74">
    <property type="entry name" value="ATP-DEPENDENT DNA HELICASE"/>
    <property type="match status" value="1"/>
</dbReference>
<evidence type="ECO:0000259" key="1">
    <source>
        <dbReference type="Pfam" id="PF14214"/>
    </source>
</evidence>
<dbReference type="PANTHER" id="PTHR45786">
    <property type="entry name" value="DNA BINDING PROTEIN-LIKE"/>
    <property type="match status" value="1"/>
</dbReference>
<reference evidence="2 3" key="1">
    <citation type="submission" date="2016-05" db="EMBL/GenBank/DDBJ databases">
        <title>Genome sequencing reveals origins of a unique bacterial endosymbiosis in the earliest lineages of terrestrial Fungi.</title>
        <authorList>
            <consortium name="DOE Joint Genome Institute"/>
            <person name="Uehling J."/>
            <person name="Gryganskyi A."/>
            <person name="Hameed K."/>
            <person name="Tschaplinski T."/>
            <person name="Misztal P."/>
            <person name="Wu S."/>
            <person name="Desiro A."/>
            <person name="Vande Pol N."/>
            <person name="Du Z.-Y."/>
            <person name="Zienkiewicz A."/>
            <person name="Zienkiewicz K."/>
            <person name="Morin E."/>
            <person name="Tisserant E."/>
            <person name="Splivallo R."/>
            <person name="Hainaut M."/>
            <person name="Henrissat B."/>
            <person name="Ohm R."/>
            <person name="Kuo A."/>
            <person name="Yan J."/>
            <person name="Lipzen A."/>
            <person name="Nolan M."/>
            <person name="Labutti K."/>
            <person name="Barry K."/>
            <person name="Goldstein A."/>
            <person name="Labbe J."/>
            <person name="Schadt C."/>
            <person name="Tuskan G."/>
            <person name="Grigoriev I."/>
            <person name="Martin F."/>
            <person name="Vilgalys R."/>
            <person name="Bonito G."/>
        </authorList>
    </citation>
    <scope>NUCLEOTIDE SEQUENCE [LARGE SCALE GENOMIC DNA]</scope>
    <source>
        <strain evidence="2 3">AG-77</strain>
    </source>
</reference>
<dbReference type="GO" id="GO:0020037">
    <property type="term" value="F:heme binding"/>
    <property type="evidence" value="ECO:0007669"/>
    <property type="project" value="InterPro"/>
</dbReference>
<dbReference type="PROSITE" id="PS00191">
    <property type="entry name" value="CYTOCHROME_B5_1"/>
    <property type="match status" value="1"/>
</dbReference>
<dbReference type="Proteomes" id="UP000078512">
    <property type="component" value="Unassembled WGS sequence"/>
</dbReference>
<dbReference type="EMBL" id="KV442139">
    <property type="protein sequence ID" value="OAQ22844.1"/>
    <property type="molecule type" value="Genomic_DNA"/>
</dbReference>
<dbReference type="AlphaFoldDB" id="A0A197JEI5"/>
<sequence>MISCPHCKARVWVQERSGGTKRFPLFSICCLQGRVQVPQIPANPTLLEFISDQSAAGNEFRNNIRKYNSALSFTSMGVTTDLDLANAREGVYTYRIQGAVVHEVGPLRAREGEKPIFAQIYFHDPNEQVARRQEIFPDVLEEGHLRDIQAALETSNRFCQAYKNIREREAEHGPIEDVKIVLKATRETDGRRQRQYDLPSANEVAVLLPGDDTAIERRDIVMQGRDGHLERIDESHAVYDPLQYVLLHPGGEKGWEYKTYPLIPKDQHQGADKFVTTRAYYAYRLQVRPVSDTDSRCYFWLFGRLCQQYVVDQYAKIESERLNYVKKNQKKLRVDLYKGLMDAMHRDHAAGGTGKFIVLPSSFTGGPRHMNALYQDAMTMVRRLGKPDLFITFTCNPKWPEIQSELMEGQLPAERPDLIVRVFNIKLQALLNDIIGKKEKGIFGKVCYTSVCLDINRSSCQHNIYNHKDLELISHRVLFLIFYIKRLSLTHT</sequence>
<accession>A0A197JEI5</accession>